<evidence type="ECO:0000313" key="3">
    <source>
        <dbReference type="Proteomes" id="UP000812844"/>
    </source>
</evidence>
<dbReference type="EMBL" id="JAHBBD010000020">
    <property type="protein sequence ID" value="MBW3083374.1"/>
    <property type="molecule type" value="Genomic_DNA"/>
</dbReference>
<dbReference type="RefSeq" id="WP_219082440.1">
    <property type="nucleotide sequence ID" value="NZ_JAHBBD010000020.1"/>
</dbReference>
<evidence type="ECO:0000313" key="2">
    <source>
        <dbReference type="EMBL" id="MBW3083374.1"/>
    </source>
</evidence>
<dbReference type="Pfam" id="PF04480">
    <property type="entry name" value="DUF559"/>
    <property type="match status" value="1"/>
</dbReference>
<feature type="domain" description="DUF559" evidence="1">
    <location>
        <begin position="200"/>
        <end position="248"/>
    </location>
</feature>
<evidence type="ECO:0000259" key="1">
    <source>
        <dbReference type="Pfam" id="PF04480"/>
    </source>
</evidence>
<proteinExistence type="predicted"/>
<name>A0ABS6WA58_9BIFI</name>
<sequence length="284" mass="32059">MVGTNTFFTLDEAMGVARTTQAACRKAAARTKRPLVFSHITALRLAGMTVALETSLDTNQLHVTIPSAKHKSRLAGVQHHVWRQEMSYAAGPDELVTAVTPQQAICQMAQFTSRDSLTMAMDWLTCHNPELRQCTHSELGDYIAGLGRFTGVARCRDAFRRSVEDTDSPQETRLRLALVDFGLRTPAVNHAVADIEEDTEWLVDMAYVEERIAIEYDGEYHYDKSRWRSDLHKRNRLQHLGWKVLVATKQDFASDGTLEDFAMMTARTLGQGRRSILTYGHTSW</sequence>
<organism evidence="2 3">
    <name type="scientific">Bifidobacterium phasiani</name>
    <dbReference type="NCBI Taxonomy" id="2834431"/>
    <lineage>
        <taxon>Bacteria</taxon>
        <taxon>Bacillati</taxon>
        <taxon>Actinomycetota</taxon>
        <taxon>Actinomycetes</taxon>
        <taxon>Bifidobacteriales</taxon>
        <taxon>Bifidobacteriaceae</taxon>
        <taxon>Bifidobacterium</taxon>
    </lineage>
</organism>
<dbReference type="InterPro" id="IPR007569">
    <property type="entry name" value="DUF559"/>
</dbReference>
<comment type="caution">
    <text evidence="2">The sequence shown here is derived from an EMBL/GenBank/DDBJ whole genome shotgun (WGS) entry which is preliminary data.</text>
</comment>
<keyword evidence="3" id="KW-1185">Reference proteome</keyword>
<gene>
    <name evidence="2" type="ORF">KIH73_08360</name>
</gene>
<reference evidence="2 3" key="1">
    <citation type="submission" date="2021-05" db="EMBL/GenBank/DDBJ databases">
        <title>Phylogenetic classification of ten novel species belonging to the genus Bifidobacterium comprising B. colchicus sp. nov., B. abeli sp. nov., B. bicoloris sp. nov., B. guerezis sp. nov., B. rosaliae sp. nov., B. santillanensis sp. nov., B. argentati sp. nov., B. amazzoni sp. nov., B. pluviali sp. nov., and B. pinnaculum sp. nov.</title>
        <authorList>
            <person name="Lugli G.A."/>
            <person name="Ruiz Garcia L."/>
            <person name="Margolles A."/>
            <person name="Ventura M."/>
        </authorList>
    </citation>
    <scope>NUCLEOTIDE SEQUENCE [LARGE SCALE GENOMIC DNA]</scope>
    <source>
        <strain evidence="2 3">6T3</strain>
    </source>
</reference>
<accession>A0ABS6WA58</accession>
<protein>
    <submittedName>
        <fullName evidence="2">DUF559 domain-containing protein</fullName>
    </submittedName>
</protein>
<dbReference type="Proteomes" id="UP000812844">
    <property type="component" value="Unassembled WGS sequence"/>
</dbReference>